<dbReference type="HOGENOM" id="CLU_037423_0_1_1"/>
<gene>
    <name evidence="3" type="ORF">KUCA_T00001695001</name>
</gene>
<dbReference type="NCBIfam" id="TIGR00486">
    <property type="entry name" value="YbgI_SA1388"/>
    <property type="match status" value="1"/>
</dbReference>
<reference evidence="3" key="2">
    <citation type="submission" date="2014-02" db="EMBL/GenBank/DDBJ databases">
        <title>Complete DNA sequence of /Kuraishia capsulata/ illustrates novel genomic features among budding yeasts (/Saccharomycotina/).</title>
        <authorList>
            <person name="Morales L."/>
            <person name="Noel B."/>
            <person name="Porcel B."/>
            <person name="Marcet-Houben M."/>
            <person name="Hullo M-F."/>
            <person name="Sacerdot C."/>
            <person name="Tekaia F."/>
            <person name="Leh-Louis V."/>
            <person name="Despons L."/>
            <person name="Khanna V."/>
            <person name="Aury J-M."/>
            <person name="Barbe V."/>
            <person name="Couloux A."/>
            <person name="Labadie K."/>
            <person name="Pelletier E."/>
            <person name="Souciet J-L."/>
            <person name="Boekhout T."/>
            <person name="Gabaldon T."/>
            <person name="Wincker P."/>
            <person name="Dujon B."/>
        </authorList>
    </citation>
    <scope>NUCLEOTIDE SEQUENCE</scope>
    <source>
        <strain evidence="3">CBS 1993</strain>
    </source>
</reference>
<dbReference type="Pfam" id="PF01784">
    <property type="entry name" value="DUF34_NIF3"/>
    <property type="match status" value="1"/>
</dbReference>
<name>W6MUL1_9ASCO</name>
<accession>W6MUL1</accession>
<dbReference type="Proteomes" id="UP000019384">
    <property type="component" value="Unassembled WGS sequence"/>
</dbReference>
<comment type="similarity">
    <text evidence="1">Belongs to the GTP cyclohydrolase I type 2/NIF3 family.</text>
</comment>
<feature type="binding site" evidence="2">
    <location>
        <position position="78"/>
    </location>
    <ligand>
        <name>a divalent metal cation</name>
        <dbReference type="ChEBI" id="CHEBI:60240"/>
        <label>1</label>
    </ligand>
</feature>
<dbReference type="Gene3D" id="3.40.1390.30">
    <property type="entry name" value="NIF3 (NGG1p interacting factor 3)-like"/>
    <property type="match status" value="2"/>
</dbReference>
<dbReference type="AlphaFoldDB" id="W6MUL1"/>
<dbReference type="GeneID" id="34519124"/>
<evidence type="ECO:0000313" key="4">
    <source>
        <dbReference type="Proteomes" id="UP000019384"/>
    </source>
</evidence>
<dbReference type="OrthoDB" id="3345469at2759"/>
<evidence type="ECO:0000256" key="2">
    <source>
        <dbReference type="PIRSR" id="PIRSR602678-1"/>
    </source>
</evidence>
<evidence type="ECO:0000256" key="1">
    <source>
        <dbReference type="ARBA" id="ARBA00006964"/>
    </source>
</evidence>
<feature type="binding site" evidence="2">
    <location>
        <position position="244"/>
    </location>
    <ligand>
        <name>a divalent metal cation</name>
        <dbReference type="ChEBI" id="CHEBI:60240"/>
        <label>1</label>
    </ligand>
</feature>
<dbReference type="SUPFAM" id="SSF102705">
    <property type="entry name" value="NIF3 (NGG1p interacting factor 3)-like"/>
    <property type="match status" value="1"/>
</dbReference>
<dbReference type="GO" id="GO:0005739">
    <property type="term" value="C:mitochondrion"/>
    <property type="evidence" value="ECO:0007669"/>
    <property type="project" value="TreeGrafter"/>
</dbReference>
<feature type="binding site" evidence="2">
    <location>
        <position position="240"/>
    </location>
    <ligand>
        <name>a divalent metal cation</name>
        <dbReference type="ChEBI" id="CHEBI:60240"/>
        <label>1</label>
    </ligand>
</feature>
<reference evidence="3" key="1">
    <citation type="submission" date="2013-12" db="EMBL/GenBank/DDBJ databases">
        <authorList>
            <person name="Genoscope - CEA"/>
        </authorList>
    </citation>
    <scope>NUCLEOTIDE SEQUENCE</scope>
    <source>
        <strain evidence="3">CBS 1993</strain>
    </source>
</reference>
<sequence>MSLTSYSKLRAAVAAIEKLYPTRLADSSWDNTGLLVDASSKTLTYETLELNILLAIDLTESVVTEAIANRASLVLAYHPFIFKGLKAIGQEDSQQRSLVRLIQNGISVYCPHTAVDAAKDGVNDWLAKGISGDNGAVSVLSPTATSLEGEGMGRLVTFPTPVSLKELVERVKTSLGISQLLVAPASGSSNPVASSVAICAGSGGSLFRGVNADVFYTGELSHHEALHFKEMGSSVIACNHSNTERGYLSVMKEKLAKELQSFDLTIEISKTDKDPFEFW</sequence>
<dbReference type="STRING" id="1382522.W6MUL1"/>
<dbReference type="GO" id="GO:0046872">
    <property type="term" value="F:metal ion binding"/>
    <property type="evidence" value="ECO:0007669"/>
    <property type="project" value="UniProtKB-KW"/>
</dbReference>
<dbReference type="InterPro" id="IPR036069">
    <property type="entry name" value="DUF34/NIF3_sf"/>
</dbReference>
<dbReference type="EMBL" id="HG793126">
    <property type="protein sequence ID" value="CDK25725.1"/>
    <property type="molecule type" value="Genomic_DNA"/>
</dbReference>
<keyword evidence="2" id="KW-0479">Metal-binding</keyword>
<feature type="binding site" evidence="2">
    <location>
        <position position="116"/>
    </location>
    <ligand>
        <name>a divalent metal cation</name>
        <dbReference type="ChEBI" id="CHEBI:60240"/>
        <label>1</label>
    </ligand>
</feature>
<protein>
    <recommendedName>
        <fullName evidence="5">YbgI/family dinuclear metal center protein</fullName>
    </recommendedName>
</protein>
<evidence type="ECO:0008006" key="5">
    <source>
        <dbReference type="Google" id="ProtNLM"/>
    </source>
</evidence>
<organism evidence="3 4">
    <name type="scientific">Kuraishia capsulata CBS 1993</name>
    <dbReference type="NCBI Taxonomy" id="1382522"/>
    <lineage>
        <taxon>Eukaryota</taxon>
        <taxon>Fungi</taxon>
        <taxon>Dikarya</taxon>
        <taxon>Ascomycota</taxon>
        <taxon>Saccharomycotina</taxon>
        <taxon>Pichiomycetes</taxon>
        <taxon>Pichiales</taxon>
        <taxon>Pichiaceae</taxon>
        <taxon>Kuraishia</taxon>
    </lineage>
</organism>
<keyword evidence="4" id="KW-1185">Reference proteome</keyword>
<dbReference type="FunFam" id="3.40.1390.30:FF:000001">
    <property type="entry name" value="GTP cyclohydrolase 1 type 2"/>
    <property type="match status" value="1"/>
</dbReference>
<dbReference type="PANTHER" id="PTHR13799:SF13">
    <property type="entry name" value="NIF3-LIKE PROTEIN 1"/>
    <property type="match status" value="1"/>
</dbReference>
<dbReference type="PANTHER" id="PTHR13799">
    <property type="entry name" value="NGG1 INTERACTING FACTOR 3"/>
    <property type="match status" value="1"/>
</dbReference>
<dbReference type="RefSeq" id="XP_022457736.1">
    <property type="nucleotide sequence ID" value="XM_022603901.1"/>
</dbReference>
<proteinExistence type="inferred from homology"/>
<dbReference type="InterPro" id="IPR002678">
    <property type="entry name" value="DUF34/NIF3"/>
</dbReference>
<evidence type="ECO:0000313" key="3">
    <source>
        <dbReference type="EMBL" id="CDK25725.1"/>
    </source>
</evidence>